<reference evidence="1" key="1">
    <citation type="submission" date="2018-10" db="EMBL/GenBank/DDBJ databases">
        <title>Hidden diversity of soil giant viruses.</title>
        <authorList>
            <person name="Schulz F."/>
            <person name="Alteio L."/>
            <person name="Goudeau D."/>
            <person name="Ryan E.M."/>
            <person name="Malmstrom R.R."/>
            <person name="Blanchard J."/>
            <person name="Woyke T."/>
        </authorList>
    </citation>
    <scope>NUCLEOTIDE SEQUENCE</scope>
    <source>
        <strain evidence="1">HYV1</strain>
    </source>
</reference>
<dbReference type="EMBL" id="MK072398">
    <property type="protein sequence ID" value="AYV84056.1"/>
    <property type="molecule type" value="Genomic_DNA"/>
</dbReference>
<name>A0A3G5A9V9_9VIRU</name>
<accession>A0A3G5A9V9</accession>
<sequence>MNRCNCGNLRSELCIEKKCGCCCFDKNCERHTIRTKSGIEVVIDYEMEEDCYPFEVVDVYNGWDDNVKKICNEICCVAGISKDVCLNIIGEYICVFWICAVCGNSAEDEECWQCESCGKIFGYMCQYPNSYTTKCKIKDCYYCDRGYCLNGSNSEGDYCNECYVDDENEDDSFY</sequence>
<evidence type="ECO:0000313" key="1">
    <source>
        <dbReference type="EMBL" id="AYV84056.1"/>
    </source>
</evidence>
<gene>
    <name evidence="1" type="ORF">Hyperionvirus16_31</name>
</gene>
<proteinExistence type="predicted"/>
<organism evidence="1">
    <name type="scientific">Hyperionvirus sp</name>
    <dbReference type="NCBI Taxonomy" id="2487770"/>
    <lineage>
        <taxon>Viruses</taxon>
        <taxon>Varidnaviria</taxon>
        <taxon>Bamfordvirae</taxon>
        <taxon>Nucleocytoviricota</taxon>
        <taxon>Megaviricetes</taxon>
        <taxon>Imitervirales</taxon>
        <taxon>Mimiviridae</taxon>
        <taxon>Klosneuvirinae</taxon>
    </lineage>
</organism>
<protein>
    <submittedName>
        <fullName evidence="1">Uncharacterized protein</fullName>
    </submittedName>
</protein>